<evidence type="ECO:0000313" key="1">
    <source>
        <dbReference type="EMBL" id="GMT30347.1"/>
    </source>
</evidence>
<evidence type="ECO:0000313" key="2">
    <source>
        <dbReference type="Proteomes" id="UP001432322"/>
    </source>
</evidence>
<gene>
    <name evidence="1" type="ORF">PFISCL1PPCAC_21644</name>
</gene>
<sequence length="129" mass="15083">RIEHAVELNTLSIFVICADSARLSEMFPSFLRLNVSCNFEITDAREPRDVPLLTYSVYRGCFKRNAFLKYANYEGSTFTQREIDHFRQFFQDHLHLQQVSIREVRETVAFALCKNVMGVNPRIFVDGKK</sequence>
<feature type="non-terminal residue" evidence="1">
    <location>
        <position position="129"/>
    </location>
</feature>
<name>A0AAV5WH39_9BILA</name>
<comment type="caution">
    <text evidence="1">The sequence shown here is derived from an EMBL/GenBank/DDBJ whole genome shotgun (WGS) entry which is preliminary data.</text>
</comment>
<accession>A0AAV5WH39</accession>
<organism evidence="1 2">
    <name type="scientific">Pristionchus fissidentatus</name>
    <dbReference type="NCBI Taxonomy" id="1538716"/>
    <lineage>
        <taxon>Eukaryota</taxon>
        <taxon>Metazoa</taxon>
        <taxon>Ecdysozoa</taxon>
        <taxon>Nematoda</taxon>
        <taxon>Chromadorea</taxon>
        <taxon>Rhabditida</taxon>
        <taxon>Rhabditina</taxon>
        <taxon>Diplogasteromorpha</taxon>
        <taxon>Diplogasteroidea</taxon>
        <taxon>Neodiplogasteridae</taxon>
        <taxon>Pristionchus</taxon>
    </lineage>
</organism>
<proteinExistence type="predicted"/>
<protein>
    <submittedName>
        <fullName evidence="1">Uncharacterized protein</fullName>
    </submittedName>
</protein>
<keyword evidence="2" id="KW-1185">Reference proteome</keyword>
<dbReference type="Proteomes" id="UP001432322">
    <property type="component" value="Unassembled WGS sequence"/>
</dbReference>
<dbReference type="AlphaFoldDB" id="A0AAV5WH39"/>
<dbReference type="EMBL" id="BTSY01000005">
    <property type="protein sequence ID" value="GMT30347.1"/>
    <property type="molecule type" value="Genomic_DNA"/>
</dbReference>
<feature type="non-terminal residue" evidence="1">
    <location>
        <position position="1"/>
    </location>
</feature>
<reference evidence="1" key="1">
    <citation type="submission" date="2023-10" db="EMBL/GenBank/DDBJ databases">
        <title>Genome assembly of Pristionchus species.</title>
        <authorList>
            <person name="Yoshida K."/>
            <person name="Sommer R.J."/>
        </authorList>
    </citation>
    <scope>NUCLEOTIDE SEQUENCE</scope>
    <source>
        <strain evidence="1">RS5133</strain>
    </source>
</reference>